<dbReference type="FunFam" id="3.40.190.10:FF:000055">
    <property type="entry name" value="Phosphate ABC transporter, phosphate-binding protein"/>
    <property type="match status" value="1"/>
</dbReference>
<evidence type="ECO:0000313" key="14">
    <source>
        <dbReference type="EMBL" id="PAD79211.1"/>
    </source>
</evidence>
<comment type="subunit">
    <text evidence="4 10">The complex is composed of two ATP-binding proteins (PstB), two transmembrane proteins (PstC and PstA) and a solute-binding protein (PstS).</text>
</comment>
<dbReference type="CDD" id="cd13654">
    <property type="entry name" value="PBP2_phosphate_like_2"/>
    <property type="match status" value="1"/>
</dbReference>
<dbReference type="Gene3D" id="3.40.190.10">
    <property type="entry name" value="Periplasmic binding protein-like II"/>
    <property type="match status" value="2"/>
</dbReference>
<keyword evidence="9 10" id="KW-0449">Lipoprotein</keyword>
<evidence type="ECO:0000313" key="13">
    <source>
        <dbReference type="EMBL" id="MUG65752.1"/>
    </source>
</evidence>
<dbReference type="InterPro" id="IPR011862">
    <property type="entry name" value="Phos-bd"/>
</dbReference>
<dbReference type="PANTHER" id="PTHR30570">
    <property type="entry name" value="PERIPLASMIC PHOSPHATE BINDING COMPONENT OF PHOSPHATE ABC TRANSPORTER"/>
    <property type="match status" value="1"/>
</dbReference>
<sequence length="338" mass="36327">MFRKRGRKPAGILVLVLLLSTILAACGGGSNGGSTAGSGTEENNANNGSQQSEETKVEALSGTIEIDGSSTVHPLTEAIAEEFGAVHPDVRVPIGTGGTGAGFKRFAAGEIAISNASRPIKDSEAEDLKANGVEYLEVLVAYDGLSVVVNKDNDFVDKLSVDELKKIYEPDSTVKTWADVREGWPAEEIKIYSPGTDHGTFDYFTEAINGEAQVSRNDSQITFSADTNAVVQGVAGDKFSVGYFGYSFYEENQDNLKLVPIDNGTATVAPSTETIKDNSYSPLSRPLYIYVSKKELERPEVKTFVTFYLENAGQLAGETGFVSLQDDEYTAELAKLEQ</sequence>
<evidence type="ECO:0000256" key="1">
    <source>
        <dbReference type="ARBA" id="ARBA00002841"/>
    </source>
</evidence>
<dbReference type="Proteomes" id="UP000215596">
    <property type="component" value="Unassembled WGS sequence"/>
</dbReference>
<evidence type="ECO:0000256" key="9">
    <source>
        <dbReference type="ARBA" id="ARBA00023288"/>
    </source>
</evidence>
<dbReference type="EMBL" id="WOAA01000003">
    <property type="protein sequence ID" value="MUG65752.1"/>
    <property type="molecule type" value="Genomic_DNA"/>
</dbReference>
<evidence type="ECO:0000256" key="4">
    <source>
        <dbReference type="ARBA" id="ARBA00011529"/>
    </source>
</evidence>
<evidence type="ECO:0000256" key="5">
    <source>
        <dbReference type="ARBA" id="ARBA00022448"/>
    </source>
</evidence>
<keyword evidence="6 10" id="KW-0592">Phosphate transport</keyword>
<feature type="chain" id="PRO_5039751726" description="Phosphate-binding protein" evidence="10">
    <location>
        <begin position="26"/>
        <end position="338"/>
    </location>
</feature>
<dbReference type="NCBIfam" id="TIGR02136">
    <property type="entry name" value="ptsS_2"/>
    <property type="match status" value="1"/>
</dbReference>
<keyword evidence="5 10" id="KW-0813">Transport</keyword>
<comment type="similarity">
    <text evidence="3 10">Belongs to the PstS family.</text>
</comment>
<dbReference type="RefSeq" id="WP_095263807.1">
    <property type="nucleotide sequence ID" value="NZ_NPBY01000013.1"/>
</dbReference>
<dbReference type="Proteomes" id="UP000435177">
    <property type="component" value="Unassembled WGS sequence"/>
</dbReference>
<keyword evidence="16" id="KW-1185">Reference proteome</keyword>
<name>A0A268F1H0_9BACL</name>
<proteinExistence type="inferred from homology"/>
<keyword evidence="10" id="KW-0472">Membrane</keyword>
<evidence type="ECO:0000256" key="2">
    <source>
        <dbReference type="ARBA" id="ARBA00004193"/>
    </source>
</evidence>
<feature type="compositionally biased region" description="Polar residues" evidence="11">
    <location>
        <begin position="40"/>
        <end position="52"/>
    </location>
</feature>
<comment type="function">
    <text evidence="1">Part of the ABC transporter complex PstSACB involved in phosphate import.</text>
</comment>
<evidence type="ECO:0000313" key="16">
    <source>
        <dbReference type="Proteomes" id="UP000435177"/>
    </source>
</evidence>
<feature type="domain" description="PBP" evidence="12">
    <location>
        <begin position="58"/>
        <end position="309"/>
    </location>
</feature>
<feature type="signal peptide" evidence="10">
    <location>
        <begin position="1"/>
        <end position="25"/>
    </location>
</feature>
<comment type="subcellular location">
    <subcellularLocation>
        <location evidence="2 10">Cell membrane</location>
        <topology evidence="2 10">Lipid-anchor</topology>
    </subcellularLocation>
</comment>
<dbReference type="InterPro" id="IPR024370">
    <property type="entry name" value="PBP_domain"/>
</dbReference>
<reference evidence="13 16" key="2">
    <citation type="submission" date="2019-11" db="EMBL/GenBank/DDBJ databases">
        <title>Draft genome sequences of five Paenibacillus species of dairy origin.</title>
        <authorList>
            <person name="Olajide A.M."/>
            <person name="Chen S."/>
            <person name="Lapointe G."/>
        </authorList>
    </citation>
    <scope>NUCLEOTIDE SEQUENCE [LARGE SCALE GENOMIC DNA]</scope>
    <source>
        <strain evidence="13 16">3CS1</strain>
    </source>
</reference>
<evidence type="ECO:0000256" key="3">
    <source>
        <dbReference type="ARBA" id="ARBA00008725"/>
    </source>
</evidence>
<evidence type="ECO:0000256" key="6">
    <source>
        <dbReference type="ARBA" id="ARBA00022592"/>
    </source>
</evidence>
<evidence type="ECO:0000256" key="7">
    <source>
        <dbReference type="ARBA" id="ARBA00022729"/>
    </source>
</evidence>
<keyword evidence="7 10" id="KW-0732">Signal</keyword>
<keyword evidence="10" id="KW-1003">Cell membrane</keyword>
<comment type="function">
    <text evidence="10">Involved in the system for phosphate transport across the cytoplasmic membrane.</text>
</comment>
<evidence type="ECO:0000259" key="12">
    <source>
        <dbReference type="Pfam" id="PF12849"/>
    </source>
</evidence>
<comment type="caution">
    <text evidence="14">The sequence shown here is derived from an EMBL/GenBank/DDBJ whole genome shotgun (WGS) entry which is preliminary data.</text>
</comment>
<dbReference type="EMBL" id="NPBY01000013">
    <property type="protein sequence ID" value="PAD79211.1"/>
    <property type="molecule type" value="Genomic_DNA"/>
</dbReference>
<organism evidence="14 15">
    <name type="scientific">Paenibacillus campinasensis</name>
    <dbReference type="NCBI Taxonomy" id="66347"/>
    <lineage>
        <taxon>Bacteria</taxon>
        <taxon>Bacillati</taxon>
        <taxon>Bacillota</taxon>
        <taxon>Bacilli</taxon>
        <taxon>Bacillales</taxon>
        <taxon>Paenibacillaceae</taxon>
        <taxon>Paenibacillus</taxon>
    </lineage>
</organism>
<feature type="region of interest" description="Disordered" evidence="11">
    <location>
        <begin position="31"/>
        <end position="58"/>
    </location>
</feature>
<evidence type="ECO:0000256" key="8">
    <source>
        <dbReference type="ARBA" id="ARBA00023139"/>
    </source>
</evidence>
<evidence type="ECO:0000313" key="15">
    <source>
        <dbReference type="Proteomes" id="UP000215596"/>
    </source>
</evidence>
<accession>A0A268F1H0</accession>
<dbReference type="AlphaFoldDB" id="A0A268F1H0"/>
<gene>
    <name evidence="13" type="primary">pstS</name>
    <name evidence="14" type="ORF">CHH67_04575</name>
    <name evidence="13" type="ORF">GNP94_06980</name>
</gene>
<dbReference type="PANTHER" id="PTHR30570:SF1">
    <property type="entry name" value="PHOSPHATE-BINDING PROTEIN PSTS"/>
    <property type="match status" value="1"/>
</dbReference>
<dbReference type="GO" id="GO:0006817">
    <property type="term" value="P:phosphate ion transport"/>
    <property type="evidence" value="ECO:0007669"/>
    <property type="project" value="UniProtKB-UniRule"/>
</dbReference>
<dbReference type="GO" id="GO:0042301">
    <property type="term" value="F:phosphate ion binding"/>
    <property type="evidence" value="ECO:0007669"/>
    <property type="project" value="UniProtKB-UniRule"/>
</dbReference>
<keyword evidence="8 10" id="KW-0564">Palmitate</keyword>
<protein>
    <recommendedName>
        <fullName evidence="10">Phosphate-binding protein</fullName>
    </recommendedName>
</protein>
<dbReference type="GO" id="GO:0005886">
    <property type="term" value="C:plasma membrane"/>
    <property type="evidence" value="ECO:0007669"/>
    <property type="project" value="UniProtKB-SubCell"/>
</dbReference>
<dbReference type="Pfam" id="PF12849">
    <property type="entry name" value="PBP_like_2"/>
    <property type="match status" value="1"/>
</dbReference>
<reference evidence="14 15" key="1">
    <citation type="submission" date="2017-07" db="EMBL/GenBank/DDBJ databases">
        <title>Isolation and whole genome analysis of endospore-forming bacteria from heroin.</title>
        <authorList>
            <person name="Kalinowski J."/>
            <person name="Ahrens B."/>
            <person name="Al-Dilaimi A."/>
            <person name="Winkler A."/>
            <person name="Wibberg D."/>
            <person name="Schleenbecker U."/>
            <person name="Ruckert C."/>
            <person name="Wolfel R."/>
            <person name="Grass G."/>
        </authorList>
    </citation>
    <scope>NUCLEOTIDE SEQUENCE [LARGE SCALE GENOMIC DNA]</scope>
    <source>
        <strain evidence="14 15">7537-G1</strain>
    </source>
</reference>
<evidence type="ECO:0000256" key="10">
    <source>
        <dbReference type="RuleBase" id="RU367119"/>
    </source>
</evidence>
<dbReference type="OrthoDB" id="9790048at2"/>
<dbReference type="PROSITE" id="PS51257">
    <property type="entry name" value="PROKAR_LIPOPROTEIN"/>
    <property type="match status" value="1"/>
</dbReference>
<dbReference type="SUPFAM" id="SSF53850">
    <property type="entry name" value="Periplasmic binding protein-like II"/>
    <property type="match status" value="1"/>
</dbReference>
<dbReference type="InterPro" id="IPR050811">
    <property type="entry name" value="Phosphate_ABC_transporter"/>
</dbReference>
<evidence type="ECO:0000256" key="11">
    <source>
        <dbReference type="SAM" id="MobiDB-lite"/>
    </source>
</evidence>